<feature type="chain" id="PRO_5013364403" evidence="2">
    <location>
        <begin position="25"/>
        <end position="509"/>
    </location>
</feature>
<dbReference type="OrthoDB" id="269409at2"/>
<dbReference type="EMBL" id="CP019791">
    <property type="protein sequence ID" value="AQT69874.1"/>
    <property type="molecule type" value="Genomic_DNA"/>
</dbReference>
<evidence type="ECO:0000313" key="4">
    <source>
        <dbReference type="Proteomes" id="UP000189674"/>
    </source>
</evidence>
<dbReference type="STRING" id="1936003.STSP2_03074"/>
<feature type="signal peptide" evidence="2">
    <location>
        <begin position="1"/>
        <end position="24"/>
    </location>
</feature>
<feature type="region of interest" description="Disordered" evidence="1">
    <location>
        <begin position="490"/>
        <end position="509"/>
    </location>
</feature>
<dbReference type="InterPro" id="IPR011659">
    <property type="entry name" value="WD40"/>
</dbReference>
<dbReference type="KEGG" id="alus:STSP2_03074"/>
<dbReference type="InterPro" id="IPR011042">
    <property type="entry name" value="6-blade_b-propeller_TolB-like"/>
</dbReference>
<name>A0A1U9NQ65_9BACT</name>
<dbReference type="Proteomes" id="UP000189674">
    <property type="component" value="Chromosome"/>
</dbReference>
<evidence type="ECO:0000313" key="3">
    <source>
        <dbReference type="EMBL" id="AQT69874.1"/>
    </source>
</evidence>
<reference evidence="4" key="1">
    <citation type="submission" date="2017-02" db="EMBL/GenBank/DDBJ databases">
        <title>Comparative genomics and description of representatives of a novel lineage of planctomycetes thriving in anoxic sediments.</title>
        <authorList>
            <person name="Spring S."/>
            <person name="Bunk B."/>
            <person name="Sproer C."/>
        </authorList>
    </citation>
    <scope>NUCLEOTIDE SEQUENCE [LARGE SCALE GENOMIC DNA]</scope>
    <source>
        <strain evidence="4">ST-NAGAB-D1</strain>
    </source>
</reference>
<dbReference type="AlphaFoldDB" id="A0A1U9NQ65"/>
<dbReference type="Gene3D" id="2.120.10.30">
    <property type="entry name" value="TolB, C-terminal domain"/>
    <property type="match status" value="2"/>
</dbReference>
<keyword evidence="2" id="KW-0732">Signal</keyword>
<feature type="compositionally biased region" description="Basic and acidic residues" evidence="1">
    <location>
        <begin position="496"/>
        <end position="509"/>
    </location>
</feature>
<evidence type="ECO:0000256" key="2">
    <source>
        <dbReference type="SAM" id="SignalP"/>
    </source>
</evidence>
<sequence length="509" mass="57308" precursor="true">MVTKHSIRIIILILAALNAVSANAATSLDRQPAIKPDYASITIPSNIAPMNFAIEEEAASFTVKITSGSDSKGFTVKTSTDTVNIPPAKWTNLLKKATGKNIYFEITAHESDGTTVKFKKITNHVATDPIDDYLAYRFMRPIYNGWAKIQIRQRDLTSFDDSRIIHGKKFGNACMNCHTFPNNEPDQMAMGIRGQYGVGTLLAMDGKVQKLGTKWGYTEWHPNRKIAAYSINKVRQFFHAVGMQVRDVVDLDSGIVYYDVDDQQIRTAPALTKPDRLETYPAWTPDGKWLYFCSAPILWEDRDTVPPKNFDKVQYDLRRVSYDAETDTWGEAETVLTAEETGKSVLIPKISSDGKYLVVCLTDYGCFPVYQPSSDLAIIDLDTGEWRKMPDTVNSEYSESWHSFSSNGRWLTFSSKRIGGLLTRTFFCHIDEQGNLSKAFILPQKDPHFYDSIIQTYSLPQLVKGPVQYSEKELVRAALSDEQIEASLPVTGATPKVKEGDDPWQQVRE</sequence>
<organism evidence="3 4">
    <name type="scientific">Anaerohalosphaera lusitana</name>
    <dbReference type="NCBI Taxonomy" id="1936003"/>
    <lineage>
        <taxon>Bacteria</taxon>
        <taxon>Pseudomonadati</taxon>
        <taxon>Planctomycetota</taxon>
        <taxon>Phycisphaerae</taxon>
        <taxon>Sedimentisphaerales</taxon>
        <taxon>Anaerohalosphaeraceae</taxon>
        <taxon>Anaerohalosphaera</taxon>
    </lineage>
</organism>
<keyword evidence="4" id="KW-1185">Reference proteome</keyword>
<protein>
    <submittedName>
        <fullName evidence="3">Translocation protein TolB</fullName>
    </submittedName>
</protein>
<evidence type="ECO:0000256" key="1">
    <source>
        <dbReference type="SAM" id="MobiDB-lite"/>
    </source>
</evidence>
<dbReference type="SUPFAM" id="SSF82171">
    <property type="entry name" value="DPP6 N-terminal domain-like"/>
    <property type="match status" value="1"/>
</dbReference>
<proteinExistence type="predicted"/>
<accession>A0A1U9NQ65</accession>
<gene>
    <name evidence="3" type="ORF">STSP2_03074</name>
</gene>
<dbReference type="RefSeq" id="WP_146663517.1">
    <property type="nucleotide sequence ID" value="NZ_CP019791.1"/>
</dbReference>
<dbReference type="Pfam" id="PF07676">
    <property type="entry name" value="PD40"/>
    <property type="match status" value="2"/>
</dbReference>